<organism evidence="2 3">
    <name type="scientific">Fusarium tricinctum</name>
    <dbReference type="NCBI Taxonomy" id="61284"/>
    <lineage>
        <taxon>Eukaryota</taxon>
        <taxon>Fungi</taxon>
        <taxon>Dikarya</taxon>
        <taxon>Ascomycota</taxon>
        <taxon>Pezizomycotina</taxon>
        <taxon>Sordariomycetes</taxon>
        <taxon>Hypocreomycetidae</taxon>
        <taxon>Hypocreales</taxon>
        <taxon>Nectriaceae</taxon>
        <taxon>Fusarium</taxon>
        <taxon>Fusarium tricinctum species complex</taxon>
    </lineage>
</organism>
<comment type="caution">
    <text evidence="2">The sequence shown here is derived from an EMBL/GenBank/DDBJ whole genome shotgun (WGS) entry which is preliminary data.</text>
</comment>
<proteinExistence type="predicted"/>
<reference evidence="2" key="1">
    <citation type="journal article" date="2021" name="Nat. Commun.">
        <title>Genetic determinants of endophytism in the Arabidopsis root mycobiome.</title>
        <authorList>
            <person name="Mesny F."/>
            <person name="Miyauchi S."/>
            <person name="Thiergart T."/>
            <person name="Pickel B."/>
            <person name="Atanasova L."/>
            <person name="Karlsson M."/>
            <person name="Huettel B."/>
            <person name="Barry K.W."/>
            <person name="Haridas S."/>
            <person name="Chen C."/>
            <person name="Bauer D."/>
            <person name="Andreopoulos W."/>
            <person name="Pangilinan J."/>
            <person name="LaButti K."/>
            <person name="Riley R."/>
            <person name="Lipzen A."/>
            <person name="Clum A."/>
            <person name="Drula E."/>
            <person name="Henrissat B."/>
            <person name="Kohler A."/>
            <person name="Grigoriev I.V."/>
            <person name="Martin F.M."/>
            <person name="Hacquard S."/>
        </authorList>
    </citation>
    <scope>NUCLEOTIDE SEQUENCE</scope>
    <source>
        <strain evidence="2">MPI-SDFR-AT-0068</strain>
    </source>
</reference>
<gene>
    <name evidence="2" type="ORF">BKA59DRAFT_406228</name>
</gene>
<dbReference type="AlphaFoldDB" id="A0A8K0RMZ3"/>
<evidence type="ECO:0000313" key="2">
    <source>
        <dbReference type="EMBL" id="KAH7235622.1"/>
    </source>
</evidence>
<keyword evidence="3" id="KW-1185">Reference proteome</keyword>
<accession>A0A8K0RMZ3</accession>
<dbReference type="OrthoDB" id="5076406at2759"/>
<dbReference type="Proteomes" id="UP000813427">
    <property type="component" value="Unassembled WGS sequence"/>
</dbReference>
<evidence type="ECO:0000313" key="3">
    <source>
        <dbReference type="Proteomes" id="UP000813427"/>
    </source>
</evidence>
<evidence type="ECO:0000256" key="1">
    <source>
        <dbReference type="SAM" id="MobiDB-lite"/>
    </source>
</evidence>
<name>A0A8K0RMZ3_9HYPO</name>
<dbReference type="EMBL" id="JAGPXF010000007">
    <property type="protein sequence ID" value="KAH7235622.1"/>
    <property type="molecule type" value="Genomic_DNA"/>
</dbReference>
<feature type="region of interest" description="Disordered" evidence="1">
    <location>
        <begin position="246"/>
        <end position="323"/>
    </location>
</feature>
<protein>
    <submittedName>
        <fullName evidence="2">Uncharacterized protein</fullName>
    </submittedName>
</protein>
<sequence length="460" mass="52474">MCYIRVVHFTRCDTRRPAIINIASGNTIYHPLEPPAPCEHHDQFLGVECTYHGACCTPGQIHVCNVEGPQDVCRGWQTYHEIINPGYMYSSGLFSVMQFIPNWEELEMNTDLYTYEEDIRGQFFDLGAHMYEVAKRAAFIVDYLLSTETYSAAEEAAMVEEHGDLYSEWIVAREELAEQTEAWEILASVGCMEVCPAQLLNAHPWGEVFQECLNKQVGFPQFPGVPFSWLENIDRREDILRRHPQFSQYHVPRPRPSRANHLWQSPAPPQRSNPEGQRQVEDQSEPYPGEWAPILSQVAEQNDASSGEDAVTVSSSGKDAPEWVIPYGQEPEMNWKEISWDGPTTLVISPLVSPRAYVQAPVEGATDVDVSPLNVTFMDDMPGNPFDDEFEVDWYANEHEPAMDEELAVLQYLRVEVPAEEHNFEFVPFQTVSKLKRRWSELDVTNGGEEKVLAKRSRTI</sequence>